<dbReference type="SMART" id="SM00609">
    <property type="entry name" value="VIT"/>
    <property type="match status" value="1"/>
</dbReference>
<organism evidence="3 4">
    <name type="scientific">Gemmobacter nanjingensis</name>
    <dbReference type="NCBI Taxonomy" id="488454"/>
    <lineage>
        <taxon>Bacteria</taxon>
        <taxon>Pseudomonadati</taxon>
        <taxon>Pseudomonadota</taxon>
        <taxon>Alphaproteobacteria</taxon>
        <taxon>Rhodobacterales</taxon>
        <taxon>Paracoccaceae</taxon>
        <taxon>Gemmobacter</taxon>
    </lineage>
</organism>
<dbReference type="PROSITE" id="PS51468">
    <property type="entry name" value="VIT"/>
    <property type="match status" value="1"/>
</dbReference>
<dbReference type="InterPro" id="IPR002035">
    <property type="entry name" value="VWF_A"/>
</dbReference>
<comment type="caution">
    <text evidence="3">The sequence shown here is derived from an EMBL/GenBank/DDBJ whole genome shotgun (WGS) entry which is preliminary data.</text>
</comment>
<feature type="region of interest" description="Disordered" evidence="1">
    <location>
        <begin position="557"/>
        <end position="600"/>
    </location>
</feature>
<gene>
    <name evidence="3" type="ORF">GCM10007291_38210</name>
</gene>
<dbReference type="InterPro" id="IPR013694">
    <property type="entry name" value="VIT"/>
</dbReference>
<protein>
    <recommendedName>
        <fullName evidence="2">VIT domain-containing protein</fullName>
    </recommendedName>
</protein>
<evidence type="ECO:0000256" key="1">
    <source>
        <dbReference type="SAM" id="MobiDB-lite"/>
    </source>
</evidence>
<sequence>MANGMVFGHLLEELNDGVTIFRDGEGKPMPLGSTAIDASIQAGLAIVVTTRTFSNVEDVPIEAVLTMPVGFNAVVTGLSAKIDGRSLRAVAKGKTAARTIYEGAIDQGKMAILHEEVLRGVHVLSVGQLAPGKEVSVELRTVMPLAATENGLLLRLPMTTGHLYGVSPLQPADDLITSASVRHTASLRVRSDSGVPHLVGFGSLSDGEAFDVLMNRSIEIEIEGGSAGTLLGVSASGRQVRLDLRREPNGDNSLKLAILIDRSGSTGSPVGTDGQTVLSAIRDGLAQSLKTVTDEDLIAVWQFDDTCQRLGTGRGAEVLQILKKLKRPGGGTRLGEAIKAVARAGAQDILVLTDGQTWDRLSPQVEGRNVRVSAVLVGRASLDVNIGHFCASTGGDLFYTPDADVEKSVSFALSQMRSSRMDRHLETDGSDPVRVVQTLGGVTVCAKWSDAMAMGVADDVGRYAAALCLGQLDDAAAERLAVMEGLCSNVTSLVLIDEAGALSDGISETRKIPLMDADDDGQLGDFIEDRNTILPMARASASYSASEDRAPRMRFGISSIPPARSAPTPSVPSGATPSPEALSRLQAAVSKPPVPSGQRRKLRSFLDDGIIEPAKQEALRKAKEHRLAEVAVGIDWENQADRFLSLAFDGLLVSEQTALKRLVQDVLALPSSRSEDALKLDLLAYLSLRFVTHSRAARRFAVKVLDGRSEAAFIAEYDALIFSDVIEGK</sequence>
<dbReference type="RefSeq" id="WP_189381908.1">
    <property type="nucleotide sequence ID" value="NZ_BMYI01000015.1"/>
</dbReference>
<dbReference type="Proteomes" id="UP000658305">
    <property type="component" value="Unassembled WGS sequence"/>
</dbReference>
<feature type="compositionally biased region" description="Polar residues" evidence="1">
    <location>
        <begin position="567"/>
        <end position="576"/>
    </location>
</feature>
<dbReference type="Gene3D" id="3.40.50.410">
    <property type="entry name" value="von Willebrand factor, type A domain"/>
    <property type="match status" value="1"/>
</dbReference>
<keyword evidence="4" id="KW-1185">Reference proteome</keyword>
<dbReference type="Pfam" id="PF13519">
    <property type="entry name" value="VWA_2"/>
    <property type="match status" value="1"/>
</dbReference>
<dbReference type="PANTHER" id="PTHR45737">
    <property type="entry name" value="VON WILLEBRAND FACTOR A DOMAIN-CONTAINING PROTEIN 5A"/>
    <property type="match status" value="1"/>
</dbReference>
<feature type="domain" description="VIT" evidence="2">
    <location>
        <begin position="15"/>
        <end position="143"/>
    </location>
</feature>
<dbReference type="SMART" id="SM00327">
    <property type="entry name" value="VWA"/>
    <property type="match status" value="1"/>
</dbReference>
<dbReference type="PANTHER" id="PTHR45737:SF6">
    <property type="entry name" value="VON WILLEBRAND FACTOR A DOMAIN-CONTAINING PROTEIN 5A"/>
    <property type="match status" value="1"/>
</dbReference>
<reference evidence="4" key="1">
    <citation type="journal article" date="2019" name="Int. J. Syst. Evol. Microbiol.">
        <title>The Global Catalogue of Microorganisms (GCM) 10K type strain sequencing project: providing services to taxonomists for standard genome sequencing and annotation.</title>
        <authorList>
            <consortium name="The Broad Institute Genomics Platform"/>
            <consortium name="The Broad Institute Genome Sequencing Center for Infectious Disease"/>
            <person name="Wu L."/>
            <person name="Ma J."/>
        </authorList>
    </citation>
    <scope>NUCLEOTIDE SEQUENCE [LARGE SCALE GENOMIC DNA]</scope>
    <source>
        <strain evidence="4">KCTC 23298</strain>
    </source>
</reference>
<dbReference type="SUPFAM" id="SSF53300">
    <property type="entry name" value="vWA-like"/>
    <property type="match status" value="1"/>
</dbReference>
<evidence type="ECO:0000313" key="4">
    <source>
        <dbReference type="Proteomes" id="UP000658305"/>
    </source>
</evidence>
<evidence type="ECO:0000313" key="3">
    <source>
        <dbReference type="EMBL" id="GHC33502.1"/>
    </source>
</evidence>
<dbReference type="InterPro" id="IPR036465">
    <property type="entry name" value="vWFA_dom_sf"/>
</dbReference>
<dbReference type="EMBL" id="BMYI01000015">
    <property type="protein sequence ID" value="GHC33502.1"/>
    <property type="molecule type" value="Genomic_DNA"/>
</dbReference>
<name>A0ABQ3FQJ0_9RHOB</name>
<dbReference type="CDD" id="cd00198">
    <property type="entry name" value="vWFA"/>
    <property type="match status" value="1"/>
</dbReference>
<evidence type="ECO:0000259" key="2">
    <source>
        <dbReference type="PROSITE" id="PS51468"/>
    </source>
</evidence>
<dbReference type="Pfam" id="PF08487">
    <property type="entry name" value="VIT"/>
    <property type="match status" value="1"/>
</dbReference>
<proteinExistence type="predicted"/>
<accession>A0ABQ3FQJ0</accession>